<dbReference type="Proteomes" id="UP000886501">
    <property type="component" value="Unassembled WGS sequence"/>
</dbReference>
<sequence length="327" mass="37381">MDLAEGGDLMSLVIPAESSRKSLRNRILDDSADESPDIAPREVRMIIAELIIALEELHKRKIIHRDIKPRNILFDADGHVVLGDYGISRDFNLPPSPSALKESATTLRRRMRNLARRYRKDQMEKEHTNAAYGSPAYMAPEVWMGIPYSYEADFWSLGVLMYFLLVGQFPFDLNNCNDDSEVRDAVFWAPFNLNWNQYGSDRVDSVALDLMERMLKKASTRRLTVDEMKRHPYFDGIDFEKVKAREYPGPMADKVSARTASKRKTQGLDTFLEESGLLDFTRTTKDSHRDASPGLGFDLDSLEPFPRHASSVPSKLIAHVEKLLRRI</sequence>
<accession>A0ACB6ZJ66</accession>
<proteinExistence type="predicted"/>
<reference evidence="1" key="2">
    <citation type="journal article" date="2020" name="Nat. Commun.">
        <title>Large-scale genome sequencing of mycorrhizal fungi provides insights into the early evolution of symbiotic traits.</title>
        <authorList>
            <person name="Miyauchi S."/>
            <person name="Kiss E."/>
            <person name="Kuo A."/>
            <person name="Drula E."/>
            <person name="Kohler A."/>
            <person name="Sanchez-Garcia M."/>
            <person name="Morin E."/>
            <person name="Andreopoulos B."/>
            <person name="Barry K.W."/>
            <person name="Bonito G."/>
            <person name="Buee M."/>
            <person name="Carver A."/>
            <person name="Chen C."/>
            <person name="Cichocki N."/>
            <person name="Clum A."/>
            <person name="Culley D."/>
            <person name="Crous P.W."/>
            <person name="Fauchery L."/>
            <person name="Girlanda M."/>
            <person name="Hayes R.D."/>
            <person name="Keri Z."/>
            <person name="LaButti K."/>
            <person name="Lipzen A."/>
            <person name="Lombard V."/>
            <person name="Magnuson J."/>
            <person name="Maillard F."/>
            <person name="Murat C."/>
            <person name="Nolan M."/>
            <person name="Ohm R.A."/>
            <person name="Pangilinan J."/>
            <person name="Pereira M.F."/>
            <person name="Perotto S."/>
            <person name="Peter M."/>
            <person name="Pfister S."/>
            <person name="Riley R."/>
            <person name="Sitrit Y."/>
            <person name="Stielow J.B."/>
            <person name="Szollosi G."/>
            <person name="Zifcakova L."/>
            <person name="Stursova M."/>
            <person name="Spatafora J.W."/>
            <person name="Tedersoo L."/>
            <person name="Vaario L.M."/>
            <person name="Yamada A."/>
            <person name="Yan M."/>
            <person name="Wang P."/>
            <person name="Xu J."/>
            <person name="Bruns T."/>
            <person name="Baldrian P."/>
            <person name="Vilgalys R."/>
            <person name="Dunand C."/>
            <person name="Henrissat B."/>
            <person name="Grigoriev I.V."/>
            <person name="Hibbett D."/>
            <person name="Nagy L.G."/>
            <person name="Martin F.M."/>
        </authorList>
    </citation>
    <scope>NUCLEOTIDE SEQUENCE</scope>
    <source>
        <strain evidence="1">P2</strain>
    </source>
</reference>
<protein>
    <submittedName>
        <fullName evidence="1">Kinase-like protein</fullName>
    </submittedName>
</protein>
<name>A0ACB6ZJ66_THEGA</name>
<reference evidence="1" key="1">
    <citation type="submission" date="2019-10" db="EMBL/GenBank/DDBJ databases">
        <authorList>
            <consortium name="DOE Joint Genome Institute"/>
            <person name="Kuo A."/>
            <person name="Miyauchi S."/>
            <person name="Kiss E."/>
            <person name="Drula E."/>
            <person name="Kohler A."/>
            <person name="Sanchez-Garcia M."/>
            <person name="Andreopoulos B."/>
            <person name="Barry K.W."/>
            <person name="Bonito G."/>
            <person name="Buee M."/>
            <person name="Carver A."/>
            <person name="Chen C."/>
            <person name="Cichocki N."/>
            <person name="Clum A."/>
            <person name="Culley D."/>
            <person name="Crous P.W."/>
            <person name="Fauchery L."/>
            <person name="Girlanda M."/>
            <person name="Hayes R."/>
            <person name="Keri Z."/>
            <person name="Labutti K."/>
            <person name="Lipzen A."/>
            <person name="Lombard V."/>
            <person name="Magnuson J."/>
            <person name="Maillard F."/>
            <person name="Morin E."/>
            <person name="Murat C."/>
            <person name="Nolan M."/>
            <person name="Ohm R."/>
            <person name="Pangilinan J."/>
            <person name="Pereira M."/>
            <person name="Perotto S."/>
            <person name="Peter M."/>
            <person name="Riley R."/>
            <person name="Sitrit Y."/>
            <person name="Stielow B."/>
            <person name="Szollosi G."/>
            <person name="Zifcakova L."/>
            <person name="Stursova M."/>
            <person name="Spatafora J.W."/>
            <person name="Tedersoo L."/>
            <person name="Vaario L.-M."/>
            <person name="Yamada A."/>
            <person name="Yan M."/>
            <person name="Wang P."/>
            <person name="Xu J."/>
            <person name="Bruns T."/>
            <person name="Baldrian P."/>
            <person name="Vilgalys R."/>
            <person name="Henrissat B."/>
            <person name="Grigoriev I.V."/>
            <person name="Hibbett D."/>
            <person name="Nagy L.G."/>
            <person name="Martin F.M."/>
        </authorList>
    </citation>
    <scope>NUCLEOTIDE SEQUENCE</scope>
    <source>
        <strain evidence="1">P2</strain>
    </source>
</reference>
<organism evidence="1 2">
    <name type="scientific">Thelephora ganbajun</name>
    <name type="common">Ganba fungus</name>
    <dbReference type="NCBI Taxonomy" id="370292"/>
    <lineage>
        <taxon>Eukaryota</taxon>
        <taxon>Fungi</taxon>
        <taxon>Dikarya</taxon>
        <taxon>Basidiomycota</taxon>
        <taxon>Agaricomycotina</taxon>
        <taxon>Agaricomycetes</taxon>
        <taxon>Thelephorales</taxon>
        <taxon>Thelephoraceae</taxon>
        <taxon>Thelephora</taxon>
    </lineage>
</organism>
<keyword evidence="2" id="KW-1185">Reference proteome</keyword>
<gene>
    <name evidence="1" type="ORF">BDM02DRAFT_3113355</name>
</gene>
<dbReference type="EMBL" id="MU117994">
    <property type="protein sequence ID" value="KAF9649716.1"/>
    <property type="molecule type" value="Genomic_DNA"/>
</dbReference>
<evidence type="ECO:0000313" key="2">
    <source>
        <dbReference type="Proteomes" id="UP000886501"/>
    </source>
</evidence>
<comment type="caution">
    <text evidence="1">The sequence shown here is derived from an EMBL/GenBank/DDBJ whole genome shotgun (WGS) entry which is preliminary data.</text>
</comment>
<evidence type="ECO:0000313" key="1">
    <source>
        <dbReference type="EMBL" id="KAF9649716.1"/>
    </source>
</evidence>